<organism evidence="9">
    <name type="scientific">Drosophila sechellia</name>
    <name type="common">Fruit fly</name>
    <dbReference type="NCBI Taxonomy" id="7238"/>
    <lineage>
        <taxon>Eukaryota</taxon>
        <taxon>Metazoa</taxon>
        <taxon>Ecdysozoa</taxon>
        <taxon>Arthropoda</taxon>
        <taxon>Hexapoda</taxon>
        <taxon>Insecta</taxon>
        <taxon>Pterygota</taxon>
        <taxon>Neoptera</taxon>
        <taxon>Endopterygota</taxon>
        <taxon>Diptera</taxon>
        <taxon>Brachycera</taxon>
        <taxon>Muscomorpha</taxon>
        <taxon>Ephydroidea</taxon>
        <taxon>Drosophilidae</taxon>
        <taxon>Drosophila</taxon>
        <taxon>Sophophora</taxon>
    </lineage>
</organism>
<dbReference type="GO" id="GO:0008406">
    <property type="term" value="P:gonad development"/>
    <property type="evidence" value="ECO:0007669"/>
    <property type="project" value="EnsemblMetazoa"/>
</dbReference>
<dbReference type="GO" id="GO:0005634">
    <property type="term" value="C:nucleus"/>
    <property type="evidence" value="ECO:0007669"/>
    <property type="project" value="UniProtKB-SubCell"/>
</dbReference>
<evidence type="ECO:0000259" key="7">
    <source>
        <dbReference type="PROSITE" id="PS50960"/>
    </source>
</evidence>
<sequence length="568" mass="61351">MGGPTAPVASSGEVGQTYCLRWNNHQTNLVQILHALHEVGSYVDCSLVVDDEQFQAHRVVLAANSPYFQHILKDVPQDHCSIILPGVKGFEIAALLQYMYTGETTVTKCQEPEILRTAKELQVKGLYDNLMKFNHASVTPTSSSGAGGAKPQNGSASNHSSSVISTSTHISPSAAISSSCSPPPPPQFGYQPGYSHYPQQQQMSASQIPAGEAPLTPTQATPHSAASGAGEAGGQWPLTPSAAAAMLNSVYESAADRSFEEETGRSGGKKPEWKRYKQYTRADMMCAIQAVREGMSALQASRKYGLPSRTLYDKVRKLNITTGRGTHRTPKRSPPGAESSQGFSYSAAAAAAAHNYGHGHGHHSEVKRDQKVDHVPAHHGMQPTIPPSAAALMDHAFLQQDLENRGGDMAGREALHAMALAAAAHAAANRLSSSPAEMDQRSNGHGMRSPSSQGRHYPHEQEAMDLEMEKHEQNIIKRERDQDEREDADDEEDHEQEHVEDLSLARKERPPSPYSPEPTEAGAGVIMHASSASANGKDHEDYPSSPQFVPMGLKRELMEGEDAQARAD</sequence>
<feature type="region of interest" description="Disordered" evidence="5">
    <location>
        <begin position="138"/>
        <end position="238"/>
    </location>
</feature>
<dbReference type="PANTHER" id="PTHR23110">
    <property type="entry name" value="BTB DOMAIN TRANSCRIPTION FACTOR"/>
    <property type="match status" value="1"/>
</dbReference>
<dbReference type="Gene3D" id="3.30.710.10">
    <property type="entry name" value="Potassium Channel Kv1.1, Chain A"/>
    <property type="match status" value="1"/>
</dbReference>
<dbReference type="GO" id="GO:0035297">
    <property type="term" value="P:regulation of Malpighian tubule diameter"/>
    <property type="evidence" value="ECO:0007669"/>
    <property type="project" value="EnsemblMetazoa"/>
</dbReference>
<feature type="domain" description="BTB" evidence="6">
    <location>
        <begin position="43"/>
        <end position="108"/>
    </location>
</feature>
<evidence type="ECO:0000256" key="1">
    <source>
        <dbReference type="ARBA" id="ARBA00004123"/>
    </source>
</evidence>
<dbReference type="PROSITE" id="PS50097">
    <property type="entry name" value="BTB"/>
    <property type="match status" value="1"/>
</dbReference>
<dbReference type="AlphaFoldDB" id="B4IMP6"/>
<gene>
    <name evidence="8" type="primary">Dsec\GM13162</name>
    <name evidence="8" type="ORF">Dsec_GM13162</name>
</gene>
<dbReference type="InterPro" id="IPR051095">
    <property type="entry name" value="Dros_DevTransReg"/>
</dbReference>
<dbReference type="GO" id="GO:0007417">
    <property type="term" value="P:central nervous system development"/>
    <property type="evidence" value="ECO:0007669"/>
    <property type="project" value="EnsemblMetazoa"/>
</dbReference>
<keyword evidence="2 4" id="KW-0238">DNA-binding</keyword>
<comment type="subcellular location">
    <subcellularLocation>
        <location evidence="1 4">Nucleus</location>
    </subcellularLocation>
</comment>
<dbReference type="Proteomes" id="UP000001292">
    <property type="component" value="Unassembled WGS sequence"/>
</dbReference>
<dbReference type="GO" id="GO:0007391">
    <property type="term" value="P:dorsal closure"/>
    <property type="evidence" value="ECO:0007669"/>
    <property type="project" value="EnsemblMetazoa"/>
</dbReference>
<dbReference type="InterPro" id="IPR000210">
    <property type="entry name" value="BTB/POZ_dom"/>
</dbReference>
<dbReference type="FunFam" id="1.10.10.60:FF:000019">
    <property type="entry name" value="Ligand-dependent corepressor isoform 1"/>
    <property type="match status" value="1"/>
</dbReference>
<feature type="region of interest" description="Disordered" evidence="5">
    <location>
        <begin position="477"/>
        <end position="549"/>
    </location>
</feature>
<dbReference type="Gene3D" id="1.10.10.60">
    <property type="entry name" value="Homeodomain-like"/>
    <property type="match status" value="1"/>
</dbReference>
<feature type="region of interest" description="Disordered" evidence="5">
    <location>
        <begin position="317"/>
        <end position="345"/>
    </location>
</feature>
<dbReference type="Pfam" id="PF00651">
    <property type="entry name" value="BTB"/>
    <property type="match status" value="1"/>
</dbReference>
<dbReference type="InterPro" id="IPR007889">
    <property type="entry name" value="HTH_Psq"/>
</dbReference>
<dbReference type="PANTHER" id="PTHR23110:SF105">
    <property type="entry name" value="RIBBON, ISOFORM C"/>
    <property type="match status" value="1"/>
</dbReference>
<feature type="compositionally biased region" description="Acidic residues" evidence="5">
    <location>
        <begin position="484"/>
        <end position="494"/>
    </location>
</feature>
<dbReference type="Pfam" id="PF05225">
    <property type="entry name" value="HTH_psq"/>
    <property type="match status" value="1"/>
</dbReference>
<dbReference type="CDD" id="cd18315">
    <property type="entry name" value="BTB_POZ_BAB-like"/>
    <property type="match status" value="1"/>
</dbReference>
<dbReference type="SMART" id="SM00225">
    <property type="entry name" value="BTB"/>
    <property type="match status" value="1"/>
</dbReference>
<evidence type="ECO:0000256" key="4">
    <source>
        <dbReference type="PROSITE-ProRule" id="PRU00320"/>
    </source>
</evidence>
<keyword evidence="3 4" id="KW-0539">Nucleus</keyword>
<feature type="compositionally biased region" description="Basic and acidic residues" evidence="5">
    <location>
        <begin position="495"/>
        <end position="510"/>
    </location>
</feature>
<evidence type="ECO:0000256" key="5">
    <source>
        <dbReference type="SAM" id="MobiDB-lite"/>
    </source>
</evidence>
<evidence type="ECO:0000256" key="3">
    <source>
        <dbReference type="ARBA" id="ARBA00023242"/>
    </source>
</evidence>
<proteinExistence type="predicted"/>
<dbReference type="EMBL" id="CH481119">
    <property type="protein sequence ID" value="EDW51020.1"/>
    <property type="molecule type" value="Genomic_DNA"/>
</dbReference>
<dbReference type="OMA" id="HAERTND"/>
<protein>
    <submittedName>
        <fullName evidence="8">GM13162</fullName>
    </submittedName>
</protein>
<evidence type="ECO:0000256" key="2">
    <source>
        <dbReference type="ARBA" id="ARBA00023125"/>
    </source>
</evidence>
<dbReference type="SUPFAM" id="SSF54695">
    <property type="entry name" value="POZ domain"/>
    <property type="match status" value="1"/>
</dbReference>
<accession>B4IMP6</accession>
<dbReference type="GO" id="GO:0008360">
    <property type="term" value="P:regulation of cell shape"/>
    <property type="evidence" value="ECO:0007669"/>
    <property type="project" value="EnsemblMetazoa"/>
</dbReference>
<evidence type="ECO:0000313" key="8">
    <source>
        <dbReference type="EMBL" id="EDW51020.1"/>
    </source>
</evidence>
<dbReference type="PROSITE" id="PS50960">
    <property type="entry name" value="HTH_PSQ"/>
    <property type="match status" value="1"/>
</dbReference>
<evidence type="ECO:0000313" key="9">
    <source>
        <dbReference type="Proteomes" id="UP000001292"/>
    </source>
</evidence>
<dbReference type="GO" id="GO:0008258">
    <property type="term" value="P:head involution"/>
    <property type="evidence" value="ECO:0007669"/>
    <property type="project" value="EnsemblMetazoa"/>
</dbReference>
<evidence type="ECO:0000259" key="6">
    <source>
        <dbReference type="PROSITE" id="PS50097"/>
    </source>
</evidence>
<dbReference type="PhylomeDB" id="B4IMP6"/>
<dbReference type="GO" id="GO:0007426">
    <property type="term" value="P:tracheal outgrowth, open tracheal system"/>
    <property type="evidence" value="ECO:0007669"/>
    <property type="project" value="EnsemblMetazoa"/>
</dbReference>
<dbReference type="STRING" id="7238.B4IMP6"/>
<dbReference type="HOGENOM" id="CLU_022577_0_0_1"/>
<dbReference type="GO" id="GO:0045197">
    <property type="term" value="P:establishment or maintenance of epithelial cell apical/basal polarity"/>
    <property type="evidence" value="ECO:0007669"/>
    <property type="project" value="EnsemblMetazoa"/>
</dbReference>
<dbReference type="GO" id="GO:0008104">
    <property type="term" value="P:intracellular protein localization"/>
    <property type="evidence" value="ECO:0007669"/>
    <property type="project" value="EnsemblMetazoa"/>
</dbReference>
<feature type="compositionally biased region" description="Low complexity" evidence="5">
    <location>
        <begin position="155"/>
        <end position="180"/>
    </location>
</feature>
<reference evidence="8 9" key="1">
    <citation type="journal article" date="2007" name="Nature">
        <title>Evolution of genes and genomes on the Drosophila phylogeny.</title>
        <authorList>
            <consortium name="Drosophila 12 Genomes Consortium"/>
            <person name="Clark A.G."/>
            <person name="Eisen M.B."/>
            <person name="Smith D.R."/>
            <person name="Bergman C.M."/>
            <person name="Oliver B."/>
            <person name="Markow T.A."/>
            <person name="Kaufman T.C."/>
            <person name="Kellis M."/>
            <person name="Gelbart W."/>
            <person name="Iyer V.N."/>
            <person name="Pollard D.A."/>
            <person name="Sackton T.B."/>
            <person name="Larracuente A.M."/>
            <person name="Singh N.D."/>
            <person name="Abad J.P."/>
            <person name="Abt D.N."/>
            <person name="Adryan B."/>
            <person name="Aguade M."/>
            <person name="Akashi H."/>
            <person name="Anderson W.W."/>
            <person name="Aquadro C.F."/>
            <person name="Ardell D.H."/>
            <person name="Arguello R."/>
            <person name="Artieri C.G."/>
            <person name="Barbash D.A."/>
            <person name="Barker D."/>
            <person name="Barsanti P."/>
            <person name="Batterham P."/>
            <person name="Batzoglou S."/>
            <person name="Begun D."/>
            <person name="Bhutkar A."/>
            <person name="Blanco E."/>
            <person name="Bosak S.A."/>
            <person name="Bradley R.K."/>
            <person name="Brand A.D."/>
            <person name="Brent M.R."/>
            <person name="Brooks A.N."/>
            <person name="Brown R.H."/>
            <person name="Butlin R.K."/>
            <person name="Caggese C."/>
            <person name="Calvi B.R."/>
            <person name="Bernardo de Carvalho A."/>
            <person name="Caspi A."/>
            <person name="Castrezana S."/>
            <person name="Celniker S.E."/>
            <person name="Chang J.L."/>
            <person name="Chapple C."/>
            <person name="Chatterji S."/>
            <person name="Chinwalla A."/>
            <person name="Civetta A."/>
            <person name="Clifton S.W."/>
            <person name="Comeron J.M."/>
            <person name="Costello J.C."/>
            <person name="Coyne J.A."/>
            <person name="Daub J."/>
            <person name="David R.G."/>
            <person name="Delcher A.L."/>
            <person name="Delehaunty K."/>
            <person name="Do C.B."/>
            <person name="Ebling H."/>
            <person name="Edwards K."/>
            <person name="Eickbush T."/>
            <person name="Evans J.D."/>
            <person name="Filipski A."/>
            <person name="Findeiss S."/>
            <person name="Freyhult E."/>
            <person name="Fulton L."/>
            <person name="Fulton R."/>
            <person name="Garcia A.C."/>
            <person name="Gardiner A."/>
            <person name="Garfield D.A."/>
            <person name="Garvin B.E."/>
            <person name="Gibson G."/>
            <person name="Gilbert D."/>
            <person name="Gnerre S."/>
            <person name="Godfrey J."/>
            <person name="Good R."/>
            <person name="Gotea V."/>
            <person name="Gravely B."/>
            <person name="Greenberg A.J."/>
            <person name="Griffiths-Jones S."/>
            <person name="Gross S."/>
            <person name="Guigo R."/>
            <person name="Gustafson E.A."/>
            <person name="Haerty W."/>
            <person name="Hahn M.W."/>
            <person name="Halligan D.L."/>
            <person name="Halpern A.L."/>
            <person name="Halter G.M."/>
            <person name="Han M.V."/>
            <person name="Heger A."/>
            <person name="Hillier L."/>
            <person name="Hinrichs A.S."/>
            <person name="Holmes I."/>
            <person name="Hoskins R.A."/>
            <person name="Hubisz M.J."/>
            <person name="Hultmark D."/>
            <person name="Huntley M.A."/>
            <person name="Jaffe D.B."/>
            <person name="Jagadeeshan S."/>
            <person name="Jeck W.R."/>
            <person name="Johnson J."/>
            <person name="Jones C.D."/>
            <person name="Jordan W.C."/>
            <person name="Karpen G.H."/>
            <person name="Kataoka E."/>
            <person name="Keightley P.D."/>
            <person name="Kheradpour P."/>
            <person name="Kirkness E.F."/>
            <person name="Koerich L.B."/>
            <person name="Kristiansen K."/>
            <person name="Kudrna D."/>
            <person name="Kulathinal R.J."/>
            <person name="Kumar S."/>
            <person name="Kwok R."/>
            <person name="Lander E."/>
            <person name="Langley C.H."/>
            <person name="Lapoint R."/>
            <person name="Lazzaro B.P."/>
            <person name="Lee S.J."/>
            <person name="Levesque L."/>
            <person name="Li R."/>
            <person name="Lin C.F."/>
            <person name="Lin M.F."/>
            <person name="Lindblad-Toh K."/>
            <person name="Llopart A."/>
            <person name="Long M."/>
            <person name="Low L."/>
            <person name="Lozovsky E."/>
            <person name="Lu J."/>
            <person name="Luo M."/>
            <person name="Machado C.A."/>
            <person name="Makalowski W."/>
            <person name="Marzo M."/>
            <person name="Matsuda M."/>
            <person name="Matzkin L."/>
            <person name="McAllister B."/>
            <person name="McBride C.S."/>
            <person name="McKernan B."/>
            <person name="McKernan K."/>
            <person name="Mendez-Lago M."/>
            <person name="Minx P."/>
            <person name="Mollenhauer M.U."/>
            <person name="Montooth K."/>
            <person name="Mount S.M."/>
            <person name="Mu X."/>
            <person name="Myers E."/>
            <person name="Negre B."/>
            <person name="Newfeld S."/>
            <person name="Nielsen R."/>
            <person name="Noor M.A."/>
            <person name="O'Grady P."/>
            <person name="Pachter L."/>
            <person name="Papaceit M."/>
            <person name="Parisi M.J."/>
            <person name="Parisi M."/>
            <person name="Parts L."/>
            <person name="Pedersen J.S."/>
            <person name="Pesole G."/>
            <person name="Phillippy A.M."/>
            <person name="Ponting C.P."/>
            <person name="Pop M."/>
            <person name="Porcelli D."/>
            <person name="Powell J.R."/>
            <person name="Prohaska S."/>
            <person name="Pruitt K."/>
            <person name="Puig M."/>
            <person name="Quesneville H."/>
            <person name="Ram K.R."/>
            <person name="Rand D."/>
            <person name="Rasmussen M.D."/>
            <person name="Reed L.K."/>
            <person name="Reenan R."/>
            <person name="Reily A."/>
            <person name="Remington K.A."/>
            <person name="Rieger T.T."/>
            <person name="Ritchie M.G."/>
            <person name="Robin C."/>
            <person name="Rogers Y.H."/>
            <person name="Rohde C."/>
            <person name="Rozas J."/>
            <person name="Rubenfield M.J."/>
            <person name="Ruiz A."/>
            <person name="Russo S."/>
            <person name="Salzberg S.L."/>
            <person name="Sanchez-Gracia A."/>
            <person name="Saranga D.J."/>
            <person name="Sato H."/>
            <person name="Schaeffer S.W."/>
            <person name="Schatz M.C."/>
            <person name="Schlenke T."/>
            <person name="Schwartz R."/>
            <person name="Segarra C."/>
            <person name="Singh R.S."/>
            <person name="Sirot L."/>
            <person name="Sirota M."/>
            <person name="Sisneros N.B."/>
            <person name="Smith C.D."/>
            <person name="Smith T.F."/>
            <person name="Spieth J."/>
            <person name="Stage D.E."/>
            <person name="Stark A."/>
            <person name="Stephan W."/>
            <person name="Strausberg R.L."/>
            <person name="Strempel S."/>
            <person name="Sturgill D."/>
            <person name="Sutton G."/>
            <person name="Sutton G.G."/>
            <person name="Tao W."/>
            <person name="Teichmann S."/>
            <person name="Tobari Y.N."/>
            <person name="Tomimura Y."/>
            <person name="Tsolas J.M."/>
            <person name="Valente V.L."/>
            <person name="Venter E."/>
            <person name="Venter J.C."/>
            <person name="Vicario S."/>
            <person name="Vieira F.G."/>
            <person name="Vilella A.J."/>
            <person name="Villasante A."/>
            <person name="Walenz B."/>
            <person name="Wang J."/>
            <person name="Wasserman M."/>
            <person name="Watts T."/>
            <person name="Wilson D."/>
            <person name="Wilson R.K."/>
            <person name="Wing R.A."/>
            <person name="Wolfner M.F."/>
            <person name="Wong A."/>
            <person name="Wong G.K."/>
            <person name="Wu C.I."/>
            <person name="Wu G."/>
            <person name="Yamamoto D."/>
            <person name="Yang H.P."/>
            <person name="Yang S.P."/>
            <person name="Yorke J.A."/>
            <person name="Yoshida K."/>
            <person name="Zdobnov E."/>
            <person name="Zhang P."/>
            <person name="Zhang Y."/>
            <person name="Zimin A.V."/>
            <person name="Baldwin J."/>
            <person name="Abdouelleil A."/>
            <person name="Abdulkadir J."/>
            <person name="Abebe A."/>
            <person name="Abera B."/>
            <person name="Abreu J."/>
            <person name="Acer S.C."/>
            <person name="Aftuck L."/>
            <person name="Alexander A."/>
            <person name="An P."/>
            <person name="Anderson E."/>
            <person name="Anderson S."/>
            <person name="Arachi H."/>
            <person name="Azer M."/>
            <person name="Bachantsang P."/>
            <person name="Barry A."/>
            <person name="Bayul T."/>
            <person name="Berlin A."/>
            <person name="Bessette D."/>
            <person name="Bloom T."/>
            <person name="Blye J."/>
            <person name="Boguslavskiy L."/>
            <person name="Bonnet C."/>
            <person name="Boukhgalter B."/>
            <person name="Bourzgui I."/>
            <person name="Brown A."/>
            <person name="Cahill P."/>
            <person name="Channer S."/>
            <person name="Cheshatsang Y."/>
            <person name="Chuda L."/>
            <person name="Citroen M."/>
            <person name="Collymore A."/>
            <person name="Cooke P."/>
            <person name="Costello M."/>
            <person name="D'Aco K."/>
            <person name="Daza R."/>
            <person name="De Haan G."/>
            <person name="DeGray S."/>
            <person name="DeMaso C."/>
            <person name="Dhargay N."/>
            <person name="Dooley K."/>
            <person name="Dooley E."/>
            <person name="Doricent M."/>
            <person name="Dorje P."/>
            <person name="Dorjee K."/>
            <person name="Dupes A."/>
            <person name="Elong R."/>
            <person name="Falk J."/>
            <person name="Farina A."/>
            <person name="Faro S."/>
            <person name="Ferguson D."/>
            <person name="Fisher S."/>
            <person name="Foley C.D."/>
            <person name="Franke A."/>
            <person name="Friedrich D."/>
            <person name="Gadbois L."/>
            <person name="Gearin G."/>
            <person name="Gearin C.R."/>
            <person name="Giannoukos G."/>
            <person name="Goode T."/>
            <person name="Graham J."/>
            <person name="Grandbois E."/>
            <person name="Grewal S."/>
            <person name="Gyaltsen K."/>
            <person name="Hafez N."/>
            <person name="Hagos B."/>
            <person name="Hall J."/>
            <person name="Henson C."/>
            <person name="Hollinger A."/>
            <person name="Honan T."/>
            <person name="Huard M.D."/>
            <person name="Hughes L."/>
            <person name="Hurhula B."/>
            <person name="Husby M.E."/>
            <person name="Kamat A."/>
            <person name="Kanga B."/>
            <person name="Kashin S."/>
            <person name="Khazanovich D."/>
            <person name="Kisner P."/>
            <person name="Lance K."/>
            <person name="Lara M."/>
            <person name="Lee W."/>
            <person name="Lennon N."/>
            <person name="Letendre F."/>
            <person name="LeVine R."/>
            <person name="Lipovsky A."/>
            <person name="Liu X."/>
            <person name="Liu J."/>
            <person name="Liu S."/>
            <person name="Lokyitsang T."/>
            <person name="Lokyitsang Y."/>
            <person name="Lubonja R."/>
            <person name="Lui A."/>
            <person name="MacDonald P."/>
            <person name="Magnisalis V."/>
            <person name="Maru K."/>
            <person name="Matthews C."/>
            <person name="McCusker W."/>
            <person name="McDonough S."/>
            <person name="Mehta T."/>
            <person name="Meldrim J."/>
            <person name="Meneus L."/>
            <person name="Mihai O."/>
            <person name="Mihalev A."/>
            <person name="Mihova T."/>
            <person name="Mittelman R."/>
            <person name="Mlenga V."/>
            <person name="Montmayeur A."/>
            <person name="Mulrain L."/>
            <person name="Navidi A."/>
            <person name="Naylor J."/>
            <person name="Negash T."/>
            <person name="Nguyen T."/>
            <person name="Nguyen N."/>
            <person name="Nicol R."/>
            <person name="Norbu C."/>
            <person name="Norbu N."/>
            <person name="Novod N."/>
            <person name="O'Neill B."/>
            <person name="Osman S."/>
            <person name="Markiewicz E."/>
            <person name="Oyono O.L."/>
            <person name="Patti C."/>
            <person name="Phunkhang P."/>
            <person name="Pierre F."/>
            <person name="Priest M."/>
            <person name="Raghuraman S."/>
            <person name="Rege F."/>
            <person name="Reyes R."/>
            <person name="Rise C."/>
            <person name="Rogov P."/>
            <person name="Ross K."/>
            <person name="Ryan E."/>
            <person name="Settipalli S."/>
            <person name="Shea T."/>
            <person name="Sherpa N."/>
            <person name="Shi L."/>
            <person name="Shih D."/>
            <person name="Sparrow T."/>
            <person name="Spaulding J."/>
            <person name="Stalker J."/>
            <person name="Stange-Thomann N."/>
            <person name="Stavropoulos S."/>
            <person name="Stone C."/>
            <person name="Strader C."/>
            <person name="Tesfaye S."/>
            <person name="Thomson T."/>
            <person name="Thoulutsang Y."/>
            <person name="Thoulutsang D."/>
            <person name="Topham K."/>
            <person name="Topping I."/>
            <person name="Tsamla T."/>
            <person name="Vassiliev H."/>
            <person name="Vo A."/>
            <person name="Wangchuk T."/>
            <person name="Wangdi T."/>
            <person name="Weiand M."/>
            <person name="Wilkinson J."/>
            <person name="Wilson A."/>
            <person name="Yadav S."/>
            <person name="Young G."/>
            <person name="Yu Q."/>
            <person name="Zembek L."/>
            <person name="Zhong D."/>
            <person name="Zimmer A."/>
            <person name="Zwirko Z."/>
            <person name="Jaffe D.B."/>
            <person name="Alvarez P."/>
            <person name="Brockman W."/>
            <person name="Butler J."/>
            <person name="Chin C."/>
            <person name="Gnerre S."/>
            <person name="Grabherr M."/>
            <person name="Kleber M."/>
            <person name="Mauceli E."/>
            <person name="MacCallum I."/>
        </authorList>
    </citation>
    <scope>NUCLEOTIDE SEQUENCE [LARGE SCALE GENOMIC DNA]</scope>
    <source>
        <strain evidence="9">Rob3c / Tucson 14021-0248.25</strain>
    </source>
</reference>
<feature type="domain" description="HTH psq-type" evidence="7">
    <location>
        <begin position="270"/>
        <end position="321"/>
    </location>
</feature>
<dbReference type="GO" id="GO:0007427">
    <property type="term" value="P:epithelial cell migration, open tracheal system"/>
    <property type="evidence" value="ECO:0007669"/>
    <property type="project" value="EnsemblMetazoa"/>
</dbReference>
<keyword evidence="9" id="KW-1185">Reference proteome</keyword>
<dbReference type="GO" id="GO:0003677">
    <property type="term" value="F:DNA binding"/>
    <property type="evidence" value="ECO:0007669"/>
    <property type="project" value="UniProtKB-UniRule"/>
</dbReference>
<feature type="region of interest" description="Disordered" evidence="5">
    <location>
        <begin position="430"/>
        <end position="457"/>
    </location>
</feature>
<dbReference type="GO" id="GO:0007435">
    <property type="term" value="P:salivary gland morphogenesis"/>
    <property type="evidence" value="ECO:0007669"/>
    <property type="project" value="EnsemblMetazoa"/>
</dbReference>
<dbReference type="GO" id="GO:0006357">
    <property type="term" value="P:regulation of transcription by RNA polymerase II"/>
    <property type="evidence" value="ECO:0007669"/>
    <property type="project" value="TreeGrafter"/>
</dbReference>
<feature type="DNA-binding region" description="H-T-H motif" evidence="4">
    <location>
        <begin position="297"/>
        <end position="317"/>
    </location>
</feature>
<name>B4IMP6_DROSE</name>
<feature type="compositionally biased region" description="Polar residues" evidence="5">
    <location>
        <begin position="197"/>
        <end position="207"/>
    </location>
</feature>
<dbReference type="InterPro" id="IPR011333">
    <property type="entry name" value="SKP1/BTB/POZ_sf"/>
</dbReference>
<dbReference type="InterPro" id="IPR009057">
    <property type="entry name" value="Homeodomain-like_sf"/>
</dbReference>
<dbReference type="SUPFAM" id="SSF46689">
    <property type="entry name" value="Homeodomain-like"/>
    <property type="match status" value="1"/>
</dbReference>
<dbReference type="FunFam" id="3.30.710.10:FF:000148">
    <property type="entry name" value="Ribbon"/>
    <property type="match status" value="1"/>
</dbReference>